<dbReference type="Proteomes" id="UP001432292">
    <property type="component" value="Chromosome"/>
</dbReference>
<keyword evidence="5" id="KW-1185">Reference proteome</keyword>
<dbReference type="GO" id="GO:0000150">
    <property type="term" value="F:DNA strand exchange activity"/>
    <property type="evidence" value="ECO:0007669"/>
    <property type="project" value="InterPro"/>
</dbReference>
<dbReference type="GO" id="GO:0003677">
    <property type="term" value="F:DNA binding"/>
    <property type="evidence" value="ECO:0007669"/>
    <property type="project" value="InterPro"/>
</dbReference>
<dbReference type="EMBL" id="BLIN01000003">
    <property type="protein sequence ID" value="GFE06513.1"/>
    <property type="molecule type" value="Genomic_DNA"/>
</dbReference>
<reference evidence="2 4" key="1">
    <citation type="submission" date="2019-12" db="EMBL/GenBank/DDBJ databases">
        <title>Whole genome shotgun sequence of Streptomyces caniferus NBRC 15389.</title>
        <authorList>
            <person name="Ichikawa N."/>
            <person name="Kimura A."/>
            <person name="Kitahashi Y."/>
            <person name="Komaki H."/>
            <person name="Tamura T."/>
        </authorList>
    </citation>
    <scope>NUCLEOTIDE SEQUENCE [LARGE SCALE GENOMIC DNA]</scope>
    <source>
        <strain evidence="2 4">NBRC 15389</strain>
    </source>
</reference>
<accession>A0A640S4S0</accession>
<dbReference type="RefSeq" id="WP_246295762.1">
    <property type="nucleotide sequence ID" value="NZ_BAAATH010000013.1"/>
</dbReference>
<dbReference type="Proteomes" id="UP000435837">
    <property type="component" value="Unassembled WGS sequence"/>
</dbReference>
<reference evidence="3" key="2">
    <citation type="submission" date="2022-10" db="EMBL/GenBank/DDBJ databases">
        <title>The complete genomes of actinobacterial strains from the NBC collection.</title>
        <authorList>
            <person name="Joergensen T.S."/>
            <person name="Alvarez Arevalo M."/>
            <person name="Sterndorff E.B."/>
            <person name="Faurdal D."/>
            <person name="Vuksanovic O."/>
            <person name="Mourched A.-S."/>
            <person name="Charusanti P."/>
            <person name="Shaw S."/>
            <person name="Blin K."/>
            <person name="Weber T."/>
        </authorList>
    </citation>
    <scope>NUCLEOTIDE SEQUENCE</scope>
    <source>
        <strain evidence="3">NBC_01256</strain>
    </source>
</reference>
<name>A0A640S4S0_9ACTN</name>
<organism evidence="2 4">
    <name type="scientific">Streptomyces caniferus</name>
    <dbReference type="NCBI Taxonomy" id="285557"/>
    <lineage>
        <taxon>Bacteria</taxon>
        <taxon>Bacillati</taxon>
        <taxon>Actinomycetota</taxon>
        <taxon>Actinomycetes</taxon>
        <taxon>Kitasatosporales</taxon>
        <taxon>Streptomycetaceae</taxon>
        <taxon>Streptomyces</taxon>
    </lineage>
</organism>
<dbReference type="SUPFAM" id="SSF53041">
    <property type="entry name" value="Resolvase-like"/>
    <property type="match status" value="1"/>
</dbReference>
<proteinExistence type="predicted"/>
<evidence type="ECO:0000313" key="2">
    <source>
        <dbReference type="EMBL" id="GFE06513.1"/>
    </source>
</evidence>
<evidence type="ECO:0000259" key="1">
    <source>
        <dbReference type="Pfam" id="PF00239"/>
    </source>
</evidence>
<evidence type="ECO:0000313" key="3">
    <source>
        <dbReference type="EMBL" id="WUS21679.1"/>
    </source>
</evidence>
<sequence>MLTAAASVGGHIIGWADDWEVSGATDPVTRPKLGPWLRDERRPYDGHVAAAVDWLGRNIVDCLNTGYKMRDEGKLLVTYGHDGPWDLDDATDENRFTMEAWGAQMELRAIQRRNRNATVKTRAAGRPMPPP</sequence>
<protein>
    <submittedName>
        <fullName evidence="3">Recombinase family protein</fullName>
    </submittedName>
</protein>
<dbReference type="EMBL" id="CP108473">
    <property type="protein sequence ID" value="WUS21679.1"/>
    <property type="molecule type" value="Genomic_DNA"/>
</dbReference>
<dbReference type="InterPro" id="IPR006119">
    <property type="entry name" value="Resolv_N"/>
</dbReference>
<evidence type="ECO:0000313" key="5">
    <source>
        <dbReference type="Proteomes" id="UP001432292"/>
    </source>
</evidence>
<dbReference type="Pfam" id="PF00239">
    <property type="entry name" value="Resolvase"/>
    <property type="match status" value="1"/>
</dbReference>
<feature type="domain" description="Resolvase/invertase-type recombinase catalytic" evidence="1">
    <location>
        <begin position="7"/>
        <end position="126"/>
    </location>
</feature>
<dbReference type="AlphaFoldDB" id="A0A640S4S0"/>
<evidence type="ECO:0000313" key="4">
    <source>
        <dbReference type="Proteomes" id="UP000435837"/>
    </source>
</evidence>
<gene>
    <name evidence="3" type="ORF">OG727_04885</name>
    <name evidence="2" type="ORF">Scani_27810</name>
</gene>
<dbReference type="Gene3D" id="3.40.50.1390">
    <property type="entry name" value="Resolvase, N-terminal catalytic domain"/>
    <property type="match status" value="1"/>
</dbReference>
<dbReference type="InterPro" id="IPR036162">
    <property type="entry name" value="Resolvase-like_N_sf"/>
</dbReference>